<organism evidence="1 2">
    <name type="scientific">Paraglomus occultum</name>
    <dbReference type="NCBI Taxonomy" id="144539"/>
    <lineage>
        <taxon>Eukaryota</taxon>
        <taxon>Fungi</taxon>
        <taxon>Fungi incertae sedis</taxon>
        <taxon>Mucoromycota</taxon>
        <taxon>Glomeromycotina</taxon>
        <taxon>Glomeromycetes</taxon>
        <taxon>Paraglomerales</taxon>
        <taxon>Paraglomeraceae</taxon>
        <taxon>Paraglomus</taxon>
    </lineage>
</organism>
<sequence length="171" mass="20063">DRTVSTFYDYPSFLKELNFTNLLATFNKYESFTKINAILRMLTKRGVRLESFIIDNIDAKNDRLYGSWVAAEYASILSSLVFVRIHTPFQKNNVVKSLTKNCTKLSHLDINLYVDRVENLLSSLQELISVQTCPLSLRLMFAKRPGKRLVEILRSHRERFKHLELVKWDFN</sequence>
<dbReference type="Proteomes" id="UP000789572">
    <property type="component" value="Unassembled WGS sequence"/>
</dbReference>
<evidence type="ECO:0000313" key="2">
    <source>
        <dbReference type="Proteomes" id="UP000789572"/>
    </source>
</evidence>
<accession>A0A9N9HBD8</accession>
<feature type="non-terminal residue" evidence="1">
    <location>
        <position position="1"/>
    </location>
</feature>
<evidence type="ECO:0000313" key="1">
    <source>
        <dbReference type="EMBL" id="CAG8674147.1"/>
    </source>
</evidence>
<protein>
    <submittedName>
        <fullName evidence="1">7743_t:CDS:1</fullName>
    </submittedName>
</protein>
<name>A0A9N9HBD8_9GLOM</name>
<proteinExistence type="predicted"/>
<dbReference type="OrthoDB" id="2370376at2759"/>
<keyword evidence="2" id="KW-1185">Reference proteome</keyword>
<comment type="caution">
    <text evidence="1">The sequence shown here is derived from an EMBL/GenBank/DDBJ whole genome shotgun (WGS) entry which is preliminary data.</text>
</comment>
<dbReference type="AlphaFoldDB" id="A0A9N9HBD8"/>
<dbReference type="EMBL" id="CAJVPJ010007201">
    <property type="protein sequence ID" value="CAG8674147.1"/>
    <property type="molecule type" value="Genomic_DNA"/>
</dbReference>
<feature type="non-terminal residue" evidence="1">
    <location>
        <position position="171"/>
    </location>
</feature>
<reference evidence="1" key="1">
    <citation type="submission" date="2021-06" db="EMBL/GenBank/DDBJ databases">
        <authorList>
            <person name="Kallberg Y."/>
            <person name="Tangrot J."/>
            <person name="Rosling A."/>
        </authorList>
    </citation>
    <scope>NUCLEOTIDE SEQUENCE</scope>
    <source>
        <strain evidence="1">IA702</strain>
    </source>
</reference>
<gene>
    <name evidence="1" type="ORF">POCULU_LOCUS11138</name>
</gene>